<feature type="domain" description="AB hydrolase-1" evidence="4">
    <location>
        <begin position="40"/>
        <end position="322"/>
    </location>
</feature>
<dbReference type="HAMAP" id="MF_00296">
    <property type="entry name" value="MetX_acyltransf"/>
    <property type="match status" value="1"/>
</dbReference>
<dbReference type="InterPro" id="IPR000073">
    <property type="entry name" value="AB_hydrolase_1"/>
</dbReference>
<keyword evidence="2" id="KW-0028">Amino-acid biosynthesis</keyword>
<dbReference type="Gene3D" id="3.40.50.1820">
    <property type="entry name" value="alpha/beta hydrolase"/>
    <property type="match status" value="1"/>
</dbReference>
<dbReference type="GO" id="GO:0009086">
    <property type="term" value="P:methionine biosynthetic process"/>
    <property type="evidence" value="ECO:0007669"/>
    <property type="project" value="UniProtKB-UniRule"/>
</dbReference>
<dbReference type="AlphaFoldDB" id="H1YC36"/>
<comment type="pathway">
    <text evidence="2">Amino-acid biosynthesis; L-methionine biosynthesis via de novo pathway; O-acetyl-L-homoserine from L-homoserine: step 1/1.</text>
</comment>
<evidence type="ECO:0000256" key="2">
    <source>
        <dbReference type="HAMAP-Rule" id="MF_00296"/>
    </source>
</evidence>
<dbReference type="SUPFAM" id="SSF53474">
    <property type="entry name" value="alpha/beta-Hydrolases"/>
    <property type="match status" value="1"/>
</dbReference>
<feature type="active site" evidence="2 3">
    <location>
        <position position="318"/>
    </location>
</feature>
<keyword evidence="1 2" id="KW-0808">Transferase</keyword>
<comment type="function">
    <text evidence="2">Transfers an acetyl group from acetyl-CoA to L-homoserine, forming acetyl-L-homoserine.</text>
</comment>
<keyword evidence="6" id="KW-1185">Reference proteome</keyword>
<dbReference type="eggNOG" id="COG2021">
    <property type="taxonomic scope" value="Bacteria"/>
</dbReference>
<proteinExistence type="inferred from homology"/>
<dbReference type="PIRSF" id="PIRSF000443">
    <property type="entry name" value="Homoser_Ac_trans"/>
    <property type="match status" value="1"/>
</dbReference>
<dbReference type="Pfam" id="PF00561">
    <property type="entry name" value="Abhydrolase_1"/>
    <property type="match status" value="1"/>
</dbReference>
<dbReference type="GO" id="GO:0009092">
    <property type="term" value="P:homoserine metabolic process"/>
    <property type="evidence" value="ECO:0007669"/>
    <property type="project" value="TreeGrafter"/>
</dbReference>
<sequence length="350" mass="39460">MSAEIFKYSKTFTLECGQKLHGLQIGYHTFGKLNKNRNNVIWVCHALTANSDVLDWWAGLFGENNLFNPEEHYIVCANVLSSPYGSTNPLSINPVTQQPYYLAFPQVTIRDMVHAHQLLADHLGVDQIKVLIGGSLGGQQAMEWSIIEPERINYQILIATNAKHSPWGIAFNESQRLAISTDRTFYANQPDGGSKGLKAARSMALLSYRGYETYQATQQDDDNEKLDNYKSSSYQGYQGEKLLKRFNAYSYWYLSKAMDSHNVGRGRQGVEQALSQVKAPTLVIGIKSDILFPVSEQQYLYQHIPNAVYSEFDSIYGHDSFLIETEILTKTIESFLGNNLNGKVVKMQTA</sequence>
<evidence type="ECO:0000259" key="4">
    <source>
        <dbReference type="Pfam" id="PF00561"/>
    </source>
</evidence>
<comment type="subunit">
    <text evidence="2">Homodimer.</text>
</comment>
<evidence type="ECO:0000256" key="1">
    <source>
        <dbReference type="ARBA" id="ARBA00022679"/>
    </source>
</evidence>
<dbReference type="Proteomes" id="UP000002774">
    <property type="component" value="Chromosome"/>
</dbReference>
<dbReference type="GO" id="GO:0004414">
    <property type="term" value="F:homoserine O-acetyltransferase activity"/>
    <property type="evidence" value="ECO:0007669"/>
    <property type="project" value="UniProtKB-UniRule"/>
</dbReference>
<dbReference type="STRING" id="714943.Mucpa_5528"/>
<comment type="caution">
    <text evidence="2">Lacks conserved residue(s) required for the propagation of feature annotation.</text>
</comment>
<dbReference type="EMBL" id="CM001403">
    <property type="protein sequence ID" value="EHQ29599.1"/>
    <property type="molecule type" value="Genomic_DNA"/>
</dbReference>
<dbReference type="RefSeq" id="WP_008510901.1">
    <property type="nucleotide sequence ID" value="NZ_CM001403.1"/>
</dbReference>
<dbReference type="GO" id="GO:0005737">
    <property type="term" value="C:cytoplasm"/>
    <property type="evidence" value="ECO:0007669"/>
    <property type="project" value="UniProtKB-SubCell"/>
</dbReference>
<name>H1YC36_9SPHI</name>
<keyword evidence="2" id="KW-0486">Methionine biosynthesis</keyword>
<dbReference type="OrthoDB" id="9800754at2"/>
<feature type="active site" description="Nucleophile" evidence="2 3">
    <location>
        <position position="135"/>
    </location>
</feature>
<evidence type="ECO:0000313" key="5">
    <source>
        <dbReference type="EMBL" id="EHQ29599.1"/>
    </source>
</evidence>
<keyword evidence="2" id="KW-0012">Acyltransferase</keyword>
<feature type="active site" evidence="2 3">
    <location>
        <position position="289"/>
    </location>
</feature>
<comment type="subcellular location">
    <subcellularLocation>
        <location evidence="2">Cytoplasm</location>
    </subcellularLocation>
</comment>
<protein>
    <recommendedName>
        <fullName evidence="2">Homoserine O-acetyltransferase</fullName>
        <shortName evidence="2">HAT</shortName>
        <ecNumber evidence="2">2.3.1.31</ecNumber>
    </recommendedName>
    <alternativeName>
        <fullName evidence="2">Homoserine transacetylase</fullName>
        <shortName evidence="2">HTA</shortName>
    </alternativeName>
</protein>
<dbReference type="InterPro" id="IPR029058">
    <property type="entry name" value="AB_hydrolase_fold"/>
</dbReference>
<dbReference type="InterPro" id="IPR008220">
    <property type="entry name" value="HAT_MetX-like"/>
</dbReference>
<feature type="binding site" evidence="2">
    <location>
        <position position="201"/>
    </location>
    <ligand>
        <name>substrate</name>
    </ligand>
</feature>
<dbReference type="PANTHER" id="PTHR32268">
    <property type="entry name" value="HOMOSERINE O-ACETYLTRANSFERASE"/>
    <property type="match status" value="1"/>
</dbReference>
<evidence type="ECO:0000313" key="6">
    <source>
        <dbReference type="Proteomes" id="UP000002774"/>
    </source>
</evidence>
<gene>
    <name evidence="2" type="primary">metXA</name>
    <name evidence="5" type="ORF">Mucpa_5528</name>
</gene>
<organism evidence="5 6">
    <name type="scientific">Mucilaginibacter paludis DSM 18603</name>
    <dbReference type="NCBI Taxonomy" id="714943"/>
    <lineage>
        <taxon>Bacteria</taxon>
        <taxon>Pseudomonadati</taxon>
        <taxon>Bacteroidota</taxon>
        <taxon>Sphingobacteriia</taxon>
        <taxon>Sphingobacteriales</taxon>
        <taxon>Sphingobacteriaceae</taxon>
        <taxon>Mucilaginibacter</taxon>
    </lineage>
</organism>
<dbReference type="UniPathway" id="UPA00051">
    <property type="reaction ID" value="UER00074"/>
</dbReference>
<reference evidence="5" key="1">
    <citation type="submission" date="2011-09" db="EMBL/GenBank/DDBJ databases">
        <title>The permanent draft genome of Mucilaginibacter paludis DSM 18603.</title>
        <authorList>
            <consortium name="US DOE Joint Genome Institute (JGI-PGF)"/>
            <person name="Lucas S."/>
            <person name="Han J."/>
            <person name="Lapidus A."/>
            <person name="Bruce D."/>
            <person name="Goodwin L."/>
            <person name="Pitluck S."/>
            <person name="Peters L."/>
            <person name="Kyrpides N."/>
            <person name="Mavromatis K."/>
            <person name="Ivanova N."/>
            <person name="Mikhailova N."/>
            <person name="Held B."/>
            <person name="Detter J.C."/>
            <person name="Tapia R."/>
            <person name="Han C."/>
            <person name="Land M."/>
            <person name="Hauser L."/>
            <person name="Markowitz V."/>
            <person name="Cheng J.-F."/>
            <person name="Hugenholtz P."/>
            <person name="Woyke T."/>
            <person name="Wu D."/>
            <person name="Tindall B."/>
            <person name="Brambilla E."/>
            <person name="Klenk H.-P."/>
            <person name="Eisen J.A."/>
        </authorList>
    </citation>
    <scope>NUCLEOTIDE SEQUENCE [LARGE SCALE GENOMIC DNA]</scope>
    <source>
        <strain evidence="5">DSM 18603</strain>
    </source>
</reference>
<dbReference type="HOGENOM" id="CLU_028760_5_0_10"/>
<dbReference type="PANTHER" id="PTHR32268:SF11">
    <property type="entry name" value="HOMOSERINE O-ACETYLTRANSFERASE"/>
    <property type="match status" value="1"/>
</dbReference>
<dbReference type="EC" id="2.3.1.31" evidence="2"/>
<feature type="binding site" evidence="2">
    <location>
        <position position="319"/>
    </location>
    <ligand>
        <name>substrate</name>
    </ligand>
</feature>
<evidence type="ECO:0000256" key="3">
    <source>
        <dbReference type="PIRSR" id="PIRSR000443-1"/>
    </source>
</evidence>
<comment type="catalytic activity">
    <reaction evidence="2">
        <text>L-homoserine + acetyl-CoA = O-acetyl-L-homoserine + CoA</text>
        <dbReference type="Rhea" id="RHEA:13701"/>
        <dbReference type="ChEBI" id="CHEBI:57287"/>
        <dbReference type="ChEBI" id="CHEBI:57288"/>
        <dbReference type="ChEBI" id="CHEBI:57476"/>
        <dbReference type="ChEBI" id="CHEBI:57716"/>
        <dbReference type="EC" id="2.3.1.31"/>
    </reaction>
</comment>
<keyword evidence="2" id="KW-0963">Cytoplasm</keyword>
<dbReference type="NCBIfam" id="TIGR01392">
    <property type="entry name" value="homoserO_Ac_trn"/>
    <property type="match status" value="1"/>
</dbReference>
<accession>H1YC36</accession>
<comment type="similarity">
    <text evidence="2">Belongs to the AB hydrolase superfamily. MetX family.</text>
</comment>